<evidence type="ECO:0000256" key="1">
    <source>
        <dbReference type="ARBA" id="ARBA00010164"/>
    </source>
</evidence>
<accession>A0A8J2ZNK9</accession>
<sequence>MSQRLTVTLEFGNGAAPVPVGRLGRDPSNRTTVLEWDADFAARGLPLMPLGQGYSGLLRPDGQRGATLPGLFEDSLPDGWGRLLLDRELAARGTSRAAIGDLERLAFVGRHGAGALTYLPEAAGDASAEIDLRWFEEIIPHVEDGASAEDLARLRKISGGSQGARPKFVAQMKGSQLRSHRLPPDPGWRHVLIKARAASDPRGSVEAELAYGAAMRQAGIDSSPMKRLDGAREAFFVTDRFDRPGAGRLHLSTIAGLLDCGMAYGAVDYGDVMKLTRILCQDMGAVEQMFRRMVFNVRAMNRDDHLRNHGFVMDSNGQWALAPAYDVSFSEGPGGEQSLAVAGEGRRPGAAAIASVAKAAGIRRARASKVINEVDAALADWPRLAALHEVPGALAEEIGTAIREARGWP</sequence>
<dbReference type="Gene3D" id="1.10.1070.20">
    <property type="match status" value="1"/>
</dbReference>
<keyword evidence="3" id="KW-0418">Kinase</keyword>
<feature type="domain" description="HipA-like C-terminal" evidence="4">
    <location>
        <begin position="162"/>
        <end position="381"/>
    </location>
</feature>
<evidence type="ECO:0000313" key="7">
    <source>
        <dbReference type="Proteomes" id="UP000617145"/>
    </source>
</evidence>
<feature type="domain" description="HipA N-terminal subdomain 1" evidence="5">
    <location>
        <begin position="19"/>
        <end position="118"/>
    </location>
</feature>
<organism evidence="6 7">
    <name type="scientific">Salipiger pallidus</name>
    <dbReference type="NCBI Taxonomy" id="1775170"/>
    <lineage>
        <taxon>Bacteria</taxon>
        <taxon>Pseudomonadati</taxon>
        <taxon>Pseudomonadota</taxon>
        <taxon>Alphaproteobacteria</taxon>
        <taxon>Rhodobacterales</taxon>
        <taxon>Roseobacteraceae</taxon>
        <taxon>Salipiger</taxon>
    </lineage>
</organism>
<keyword evidence="7" id="KW-1185">Reference proteome</keyword>
<dbReference type="AlphaFoldDB" id="A0A8J2ZNK9"/>
<evidence type="ECO:0000256" key="2">
    <source>
        <dbReference type="ARBA" id="ARBA00022679"/>
    </source>
</evidence>
<proteinExistence type="inferred from homology"/>
<reference evidence="6" key="2">
    <citation type="submission" date="2020-09" db="EMBL/GenBank/DDBJ databases">
        <authorList>
            <person name="Sun Q."/>
            <person name="Zhou Y."/>
        </authorList>
    </citation>
    <scope>NUCLEOTIDE SEQUENCE</scope>
    <source>
        <strain evidence="6">CGMCC 1.15762</strain>
    </source>
</reference>
<protein>
    <submittedName>
        <fullName evidence="6">Toxin HipA</fullName>
    </submittedName>
</protein>
<dbReference type="EMBL" id="BMJV01000011">
    <property type="protein sequence ID" value="GGG85178.1"/>
    <property type="molecule type" value="Genomic_DNA"/>
</dbReference>
<evidence type="ECO:0000256" key="3">
    <source>
        <dbReference type="ARBA" id="ARBA00022777"/>
    </source>
</evidence>
<reference evidence="6" key="1">
    <citation type="journal article" date="2014" name="Int. J. Syst. Evol. Microbiol.">
        <title>Complete genome sequence of Corynebacterium casei LMG S-19264T (=DSM 44701T), isolated from a smear-ripened cheese.</title>
        <authorList>
            <consortium name="US DOE Joint Genome Institute (JGI-PGF)"/>
            <person name="Walter F."/>
            <person name="Albersmeier A."/>
            <person name="Kalinowski J."/>
            <person name="Ruckert C."/>
        </authorList>
    </citation>
    <scope>NUCLEOTIDE SEQUENCE</scope>
    <source>
        <strain evidence="6">CGMCC 1.15762</strain>
    </source>
</reference>
<dbReference type="PANTHER" id="PTHR37419">
    <property type="entry name" value="SERINE/THREONINE-PROTEIN KINASE TOXIN HIPA"/>
    <property type="match status" value="1"/>
</dbReference>
<dbReference type="Pfam" id="PF13657">
    <property type="entry name" value="Couple_hipA"/>
    <property type="match status" value="1"/>
</dbReference>
<keyword evidence="2" id="KW-0808">Transferase</keyword>
<dbReference type="PANTHER" id="PTHR37419:SF8">
    <property type="entry name" value="TOXIN YJJJ"/>
    <property type="match status" value="1"/>
</dbReference>
<dbReference type="InterPro" id="IPR017508">
    <property type="entry name" value="HipA_N1"/>
</dbReference>
<comment type="caution">
    <text evidence="6">The sequence shown here is derived from an EMBL/GenBank/DDBJ whole genome shotgun (WGS) entry which is preliminary data.</text>
</comment>
<dbReference type="InterPro" id="IPR012893">
    <property type="entry name" value="HipA-like_C"/>
</dbReference>
<dbReference type="GO" id="GO:0004674">
    <property type="term" value="F:protein serine/threonine kinase activity"/>
    <property type="evidence" value="ECO:0007669"/>
    <property type="project" value="TreeGrafter"/>
</dbReference>
<name>A0A8J2ZNK9_9RHOB</name>
<evidence type="ECO:0000313" key="6">
    <source>
        <dbReference type="EMBL" id="GGG85178.1"/>
    </source>
</evidence>
<dbReference type="RefSeq" id="WP_188791990.1">
    <property type="nucleotide sequence ID" value="NZ_BMJV01000011.1"/>
</dbReference>
<evidence type="ECO:0000259" key="4">
    <source>
        <dbReference type="Pfam" id="PF07804"/>
    </source>
</evidence>
<dbReference type="InterPro" id="IPR052028">
    <property type="entry name" value="HipA_Ser/Thr_kinase"/>
</dbReference>
<dbReference type="Proteomes" id="UP000617145">
    <property type="component" value="Unassembled WGS sequence"/>
</dbReference>
<dbReference type="Pfam" id="PF07804">
    <property type="entry name" value="HipA_C"/>
    <property type="match status" value="1"/>
</dbReference>
<gene>
    <name evidence="6" type="ORF">GCM10011415_39200</name>
</gene>
<dbReference type="GO" id="GO:0005829">
    <property type="term" value="C:cytosol"/>
    <property type="evidence" value="ECO:0007669"/>
    <property type="project" value="TreeGrafter"/>
</dbReference>
<evidence type="ECO:0000259" key="5">
    <source>
        <dbReference type="Pfam" id="PF13657"/>
    </source>
</evidence>
<comment type="similarity">
    <text evidence="1">Belongs to the HipA Ser/Thr kinase family.</text>
</comment>